<feature type="chain" id="PRO_5043574554" evidence="1">
    <location>
        <begin position="26"/>
        <end position="100"/>
    </location>
</feature>
<feature type="signal peptide" evidence="1">
    <location>
        <begin position="1"/>
        <end position="25"/>
    </location>
</feature>
<evidence type="ECO:0000313" key="2">
    <source>
        <dbReference type="EMBL" id="KAG9438985.1"/>
    </source>
</evidence>
<organism evidence="2 3">
    <name type="scientific">Aristolochia fimbriata</name>
    <name type="common">White veined hardy Dutchman's pipe vine</name>
    <dbReference type="NCBI Taxonomy" id="158543"/>
    <lineage>
        <taxon>Eukaryota</taxon>
        <taxon>Viridiplantae</taxon>
        <taxon>Streptophyta</taxon>
        <taxon>Embryophyta</taxon>
        <taxon>Tracheophyta</taxon>
        <taxon>Spermatophyta</taxon>
        <taxon>Magnoliopsida</taxon>
        <taxon>Magnoliidae</taxon>
        <taxon>Piperales</taxon>
        <taxon>Aristolochiaceae</taxon>
        <taxon>Aristolochia</taxon>
    </lineage>
</organism>
<dbReference type="EMBL" id="JAINDJ010000008">
    <property type="protein sequence ID" value="KAG9438985.1"/>
    <property type="molecule type" value="Genomic_DNA"/>
</dbReference>
<dbReference type="AlphaFoldDB" id="A0AAV7DSE8"/>
<gene>
    <name evidence="2" type="ORF">H6P81_019150</name>
</gene>
<name>A0AAV7DSE8_ARIFI</name>
<keyword evidence="1" id="KW-0732">Signal</keyword>
<accession>A0AAV7DSE8</accession>
<evidence type="ECO:0000256" key="1">
    <source>
        <dbReference type="SAM" id="SignalP"/>
    </source>
</evidence>
<evidence type="ECO:0000313" key="3">
    <source>
        <dbReference type="Proteomes" id="UP000825729"/>
    </source>
</evidence>
<keyword evidence="3" id="KW-1185">Reference proteome</keyword>
<sequence length="100" mass="11352">MARKKMIPCLVLLCLLLVFASGIQGEQSGGSSVSDAEQDFQGVLRQRQELRRRVQKRRFRVRGMPPPCSPEMLLPRPVSVDYTFEGCTIDGFGEIDLYYI</sequence>
<reference evidence="2 3" key="1">
    <citation type="submission" date="2021-07" db="EMBL/GenBank/DDBJ databases">
        <title>The Aristolochia fimbriata genome: insights into angiosperm evolution, floral development and chemical biosynthesis.</title>
        <authorList>
            <person name="Jiao Y."/>
        </authorList>
    </citation>
    <scope>NUCLEOTIDE SEQUENCE [LARGE SCALE GENOMIC DNA]</scope>
    <source>
        <strain evidence="2">IBCAS-2021</strain>
        <tissue evidence="2">Leaf</tissue>
    </source>
</reference>
<proteinExistence type="predicted"/>
<protein>
    <submittedName>
        <fullName evidence="2">Uncharacterized protein</fullName>
    </submittedName>
</protein>
<dbReference type="Proteomes" id="UP000825729">
    <property type="component" value="Unassembled WGS sequence"/>
</dbReference>
<comment type="caution">
    <text evidence="2">The sequence shown here is derived from an EMBL/GenBank/DDBJ whole genome shotgun (WGS) entry which is preliminary data.</text>
</comment>